<protein>
    <submittedName>
        <fullName evidence="10">Cytochrome P450</fullName>
    </submittedName>
</protein>
<keyword evidence="6" id="KW-0560">Oxidoreductase</keyword>
<dbReference type="SUPFAM" id="SSF48264">
    <property type="entry name" value="Cytochrome P450"/>
    <property type="match status" value="1"/>
</dbReference>
<dbReference type="InterPro" id="IPR050121">
    <property type="entry name" value="Cytochrome_P450_monoxygenase"/>
</dbReference>
<dbReference type="GO" id="GO:0005506">
    <property type="term" value="F:iron ion binding"/>
    <property type="evidence" value="ECO:0007669"/>
    <property type="project" value="InterPro"/>
</dbReference>
<dbReference type="InterPro" id="IPR001128">
    <property type="entry name" value="Cyt_P450"/>
</dbReference>
<dbReference type="InterPro" id="IPR036396">
    <property type="entry name" value="Cyt_P450_sf"/>
</dbReference>
<evidence type="ECO:0000256" key="5">
    <source>
        <dbReference type="ARBA" id="ARBA00022723"/>
    </source>
</evidence>
<dbReference type="GO" id="GO:0016705">
    <property type="term" value="F:oxidoreductase activity, acting on paired donors, with incorporation or reduction of molecular oxygen"/>
    <property type="evidence" value="ECO:0007669"/>
    <property type="project" value="InterPro"/>
</dbReference>
<keyword evidence="5 9" id="KW-0479">Metal-binding</keyword>
<accession>A0A165T668</accession>
<evidence type="ECO:0000256" key="7">
    <source>
        <dbReference type="ARBA" id="ARBA00023004"/>
    </source>
</evidence>
<evidence type="ECO:0000256" key="3">
    <source>
        <dbReference type="ARBA" id="ARBA00010617"/>
    </source>
</evidence>
<keyword evidence="4 9" id="KW-0349">Heme</keyword>
<dbReference type="InterPro" id="IPR002403">
    <property type="entry name" value="Cyt_P450_E_grp-IV"/>
</dbReference>
<evidence type="ECO:0000256" key="6">
    <source>
        <dbReference type="ARBA" id="ARBA00023002"/>
    </source>
</evidence>
<comment type="similarity">
    <text evidence="3">Belongs to the cytochrome P450 family.</text>
</comment>
<evidence type="ECO:0000256" key="8">
    <source>
        <dbReference type="ARBA" id="ARBA00023033"/>
    </source>
</evidence>
<dbReference type="PRINTS" id="PR00385">
    <property type="entry name" value="P450"/>
</dbReference>
<evidence type="ECO:0000313" key="11">
    <source>
        <dbReference type="Proteomes" id="UP000076727"/>
    </source>
</evidence>
<organism evidence="10 11">
    <name type="scientific">Daedalea quercina L-15889</name>
    <dbReference type="NCBI Taxonomy" id="1314783"/>
    <lineage>
        <taxon>Eukaryota</taxon>
        <taxon>Fungi</taxon>
        <taxon>Dikarya</taxon>
        <taxon>Basidiomycota</taxon>
        <taxon>Agaricomycotina</taxon>
        <taxon>Agaricomycetes</taxon>
        <taxon>Polyporales</taxon>
        <taxon>Fomitopsis</taxon>
    </lineage>
</organism>
<comment type="cofactor">
    <cofactor evidence="1 9">
        <name>heme</name>
        <dbReference type="ChEBI" id="CHEBI:30413"/>
    </cofactor>
</comment>
<comment type="pathway">
    <text evidence="2">Secondary metabolite biosynthesis.</text>
</comment>
<reference evidence="10 11" key="1">
    <citation type="journal article" date="2016" name="Mol. Biol. Evol.">
        <title>Comparative Genomics of Early-Diverging Mushroom-Forming Fungi Provides Insights into the Origins of Lignocellulose Decay Capabilities.</title>
        <authorList>
            <person name="Nagy L.G."/>
            <person name="Riley R."/>
            <person name="Tritt A."/>
            <person name="Adam C."/>
            <person name="Daum C."/>
            <person name="Floudas D."/>
            <person name="Sun H."/>
            <person name="Yadav J.S."/>
            <person name="Pangilinan J."/>
            <person name="Larsson K.H."/>
            <person name="Matsuura K."/>
            <person name="Barry K."/>
            <person name="Labutti K."/>
            <person name="Kuo R."/>
            <person name="Ohm R.A."/>
            <person name="Bhattacharya S.S."/>
            <person name="Shirouzu T."/>
            <person name="Yoshinaga Y."/>
            <person name="Martin F.M."/>
            <person name="Grigoriev I.V."/>
            <person name="Hibbett D.S."/>
        </authorList>
    </citation>
    <scope>NUCLEOTIDE SEQUENCE [LARGE SCALE GENOMIC DNA]</scope>
    <source>
        <strain evidence="10 11">L-15889</strain>
    </source>
</reference>
<dbReference type="OrthoDB" id="1470350at2759"/>
<dbReference type="PRINTS" id="PR00465">
    <property type="entry name" value="EP450IV"/>
</dbReference>
<dbReference type="GO" id="GO:0020037">
    <property type="term" value="F:heme binding"/>
    <property type="evidence" value="ECO:0007669"/>
    <property type="project" value="InterPro"/>
</dbReference>
<dbReference type="EMBL" id="KV429038">
    <property type="protein sequence ID" value="KZT72982.1"/>
    <property type="molecule type" value="Genomic_DNA"/>
</dbReference>
<sequence>MGRAALESIAQGGIGTSIDPLTRDTPDVYAGALKAIGPAWFRRRIVGIIPHKGLQKMKDVVDTATRKSVEIYEAKNQQGEEETSRQVAEGKDILNILMRANMAASKDDKLSEDELTAQMTCETLWLILPSYRIFLFAATDTTSNSMVRIFERLAQNEGIQSRLRTEVIKAQSAGRLSYDDLMRLPILDAVIRETLRVDPLANMVTRQPTKDVILPLSEPIQGTDGTLINEIPIARGTPIIIGALGSNKNKALWGEDALEWKPERWLSPLPSAVTEASIPGVYSNLMTFLAGSRACIGFKFSELEMKVILAVMLSTFKFELTDKPVVWNVASVRYPTVGTESTYAEMPMKVSLL</sequence>
<dbReference type="PANTHER" id="PTHR24305">
    <property type="entry name" value="CYTOCHROME P450"/>
    <property type="match status" value="1"/>
</dbReference>
<keyword evidence="8" id="KW-0503">Monooxygenase</keyword>
<keyword evidence="7 9" id="KW-0408">Iron</keyword>
<gene>
    <name evidence="10" type="ORF">DAEQUDRAFT_703921</name>
</gene>
<evidence type="ECO:0000256" key="1">
    <source>
        <dbReference type="ARBA" id="ARBA00001971"/>
    </source>
</evidence>
<dbReference type="PANTHER" id="PTHR24305:SF166">
    <property type="entry name" value="CYTOCHROME P450 12A4, MITOCHONDRIAL-RELATED"/>
    <property type="match status" value="1"/>
</dbReference>
<dbReference type="Gene3D" id="1.10.630.10">
    <property type="entry name" value="Cytochrome P450"/>
    <property type="match status" value="1"/>
</dbReference>
<dbReference type="AlphaFoldDB" id="A0A165T668"/>
<evidence type="ECO:0000256" key="4">
    <source>
        <dbReference type="ARBA" id="ARBA00022617"/>
    </source>
</evidence>
<dbReference type="Pfam" id="PF00067">
    <property type="entry name" value="p450"/>
    <property type="match status" value="1"/>
</dbReference>
<evidence type="ECO:0000256" key="9">
    <source>
        <dbReference type="PIRSR" id="PIRSR602403-1"/>
    </source>
</evidence>
<keyword evidence="11" id="KW-1185">Reference proteome</keyword>
<feature type="binding site" description="axial binding residue" evidence="9">
    <location>
        <position position="295"/>
    </location>
    <ligand>
        <name>heme</name>
        <dbReference type="ChEBI" id="CHEBI:30413"/>
    </ligand>
    <ligandPart>
        <name>Fe</name>
        <dbReference type="ChEBI" id="CHEBI:18248"/>
    </ligandPart>
</feature>
<proteinExistence type="inferred from homology"/>
<evidence type="ECO:0000313" key="10">
    <source>
        <dbReference type="EMBL" id="KZT72982.1"/>
    </source>
</evidence>
<dbReference type="STRING" id="1314783.A0A165T668"/>
<dbReference type="GO" id="GO:0004497">
    <property type="term" value="F:monooxygenase activity"/>
    <property type="evidence" value="ECO:0007669"/>
    <property type="project" value="UniProtKB-KW"/>
</dbReference>
<name>A0A165T668_9APHY</name>
<evidence type="ECO:0000256" key="2">
    <source>
        <dbReference type="ARBA" id="ARBA00005179"/>
    </source>
</evidence>
<dbReference type="Proteomes" id="UP000076727">
    <property type="component" value="Unassembled WGS sequence"/>
</dbReference>